<reference evidence="2 3" key="1">
    <citation type="journal article" date="2016" name="Genome Announc.">
        <title>Draft Genome Sequences of Five Rapidly Growing Mycobacterium Species, M. thermoresistibile, M. fortuitum subsp. acetamidolyticum, M. canariasense, M. brisbanense, and M. novocastrense.</title>
        <authorList>
            <person name="Katahira K."/>
            <person name="Ogura Y."/>
            <person name="Gotoh Y."/>
            <person name="Hayashi T."/>
        </authorList>
    </citation>
    <scope>NUCLEOTIDE SEQUENCE [LARGE SCALE GENOMIC DNA]</scope>
    <source>
        <strain evidence="2 3">JCM18114</strain>
    </source>
</reference>
<gene>
    <name evidence="2" type="ORF">RMCN_2998</name>
</gene>
<evidence type="ECO:0008006" key="4">
    <source>
        <dbReference type="Google" id="ProtNLM"/>
    </source>
</evidence>
<accession>A0ABQ0KK58</accession>
<feature type="signal peptide" evidence="1">
    <location>
        <begin position="1"/>
        <end position="17"/>
    </location>
</feature>
<organism evidence="2 3">
    <name type="scientific">Mycolicibacterium novocastrense</name>
    <name type="common">Mycobacterium novocastrense</name>
    <dbReference type="NCBI Taxonomy" id="59813"/>
    <lineage>
        <taxon>Bacteria</taxon>
        <taxon>Bacillati</taxon>
        <taxon>Actinomycetota</taxon>
        <taxon>Actinomycetes</taxon>
        <taxon>Mycobacteriales</taxon>
        <taxon>Mycobacteriaceae</taxon>
        <taxon>Mycolicibacterium</taxon>
    </lineage>
</organism>
<dbReference type="EMBL" id="BCTA01000036">
    <property type="protein sequence ID" value="GAT09865.1"/>
    <property type="molecule type" value="Genomic_DNA"/>
</dbReference>
<dbReference type="Proteomes" id="UP000069773">
    <property type="component" value="Unassembled WGS sequence"/>
</dbReference>
<feature type="chain" id="PRO_5047088261" description="Secreted protein" evidence="1">
    <location>
        <begin position="18"/>
        <end position="82"/>
    </location>
</feature>
<name>A0ABQ0KK58_MYCNV</name>
<evidence type="ECO:0000313" key="3">
    <source>
        <dbReference type="Proteomes" id="UP000069773"/>
    </source>
</evidence>
<evidence type="ECO:0000313" key="2">
    <source>
        <dbReference type="EMBL" id="GAT09865.1"/>
    </source>
</evidence>
<evidence type="ECO:0000256" key="1">
    <source>
        <dbReference type="SAM" id="SignalP"/>
    </source>
</evidence>
<keyword evidence="1" id="KW-0732">Signal</keyword>
<comment type="caution">
    <text evidence="2">The sequence shown here is derived from an EMBL/GenBank/DDBJ whole genome shotgun (WGS) entry which is preliminary data.</text>
</comment>
<sequence>MKIRVFGARTIAGVAVAGALAGIGAEVAEAKPRDGTCAAITNAAYNALMNADHYEREGDSENARYWMSVYRAAQQNITRRNC</sequence>
<protein>
    <recommendedName>
        <fullName evidence="4">Secreted protein</fullName>
    </recommendedName>
</protein>
<keyword evidence="3" id="KW-1185">Reference proteome</keyword>
<proteinExistence type="predicted"/>